<keyword evidence="4" id="KW-1185">Reference proteome</keyword>
<evidence type="ECO:0000256" key="1">
    <source>
        <dbReference type="SAM" id="MobiDB-lite"/>
    </source>
</evidence>
<name>R0I9D8_EXST2</name>
<dbReference type="Proteomes" id="UP000016935">
    <property type="component" value="Unassembled WGS sequence"/>
</dbReference>
<dbReference type="Pfam" id="PF00339">
    <property type="entry name" value="Arrestin_N"/>
    <property type="match status" value="1"/>
</dbReference>
<dbReference type="EMBL" id="KB908855">
    <property type="protein sequence ID" value="EOA81991.1"/>
    <property type="molecule type" value="Genomic_DNA"/>
</dbReference>
<evidence type="ECO:0000313" key="4">
    <source>
        <dbReference type="Proteomes" id="UP000016935"/>
    </source>
</evidence>
<feature type="compositionally biased region" description="Low complexity" evidence="1">
    <location>
        <begin position="407"/>
        <end position="442"/>
    </location>
</feature>
<dbReference type="InterPro" id="IPR014752">
    <property type="entry name" value="Arrestin-like_C"/>
</dbReference>
<dbReference type="SUPFAM" id="SSF81296">
    <property type="entry name" value="E set domains"/>
    <property type="match status" value="1"/>
</dbReference>
<dbReference type="GO" id="GO:0005829">
    <property type="term" value="C:cytosol"/>
    <property type="evidence" value="ECO:0007669"/>
    <property type="project" value="TreeGrafter"/>
</dbReference>
<dbReference type="GO" id="GO:0031625">
    <property type="term" value="F:ubiquitin protein ligase binding"/>
    <property type="evidence" value="ECO:0007669"/>
    <property type="project" value="TreeGrafter"/>
</dbReference>
<dbReference type="GO" id="GO:0005886">
    <property type="term" value="C:plasma membrane"/>
    <property type="evidence" value="ECO:0007669"/>
    <property type="project" value="TreeGrafter"/>
</dbReference>
<dbReference type="GO" id="GO:0070086">
    <property type="term" value="P:ubiquitin-dependent endocytosis"/>
    <property type="evidence" value="ECO:0007669"/>
    <property type="project" value="TreeGrafter"/>
</dbReference>
<organism evidence="3 4">
    <name type="scientific">Exserohilum turcicum (strain 28A)</name>
    <name type="common">Northern leaf blight fungus</name>
    <name type="synonym">Setosphaeria turcica</name>
    <dbReference type="NCBI Taxonomy" id="671987"/>
    <lineage>
        <taxon>Eukaryota</taxon>
        <taxon>Fungi</taxon>
        <taxon>Dikarya</taxon>
        <taxon>Ascomycota</taxon>
        <taxon>Pezizomycotina</taxon>
        <taxon>Dothideomycetes</taxon>
        <taxon>Pleosporomycetidae</taxon>
        <taxon>Pleosporales</taxon>
        <taxon>Pleosporineae</taxon>
        <taxon>Pleosporaceae</taxon>
        <taxon>Exserohilum</taxon>
    </lineage>
</organism>
<dbReference type="GeneID" id="19403945"/>
<reference evidence="3 4" key="2">
    <citation type="journal article" date="2013" name="PLoS Genet.">
        <title>Comparative genome structure, secondary metabolite, and effector coding capacity across Cochliobolus pathogens.</title>
        <authorList>
            <person name="Condon B.J."/>
            <person name="Leng Y."/>
            <person name="Wu D."/>
            <person name="Bushley K.E."/>
            <person name="Ohm R.A."/>
            <person name="Otillar R."/>
            <person name="Martin J."/>
            <person name="Schackwitz W."/>
            <person name="Grimwood J."/>
            <person name="MohdZainudin N."/>
            <person name="Xue C."/>
            <person name="Wang R."/>
            <person name="Manning V.A."/>
            <person name="Dhillon B."/>
            <person name="Tu Z.J."/>
            <person name="Steffenson B.J."/>
            <person name="Salamov A."/>
            <person name="Sun H."/>
            <person name="Lowry S."/>
            <person name="LaButti K."/>
            <person name="Han J."/>
            <person name="Copeland A."/>
            <person name="Lindquist E."/>
            <person name="Barry K."/>
            <person name="Schmutz J."/>
            <person name="Baker S.E."/>
            <person name="Ciuffetti L.M."/>
            <person name="Grigoriev I.V."/>
            <person name="Zhong S."/>
            <person name="Turgeon B.G."/>
        </authorList>
    </citation>
    <scope>NUCLEOTIDE SEQUENCE [LARGE SCALE GENOMIC DNA]</scope>
    <source>
        <strain evidence="4">28A</strain>
    </source>
</reference>
<dbReference type="eggNOG" id="ENOG502SUDG">
    <property type="taxonomic scope" value="Eukaryota"/>
</dbReference>
<dbReference type="InterPro" id="IPR050357">
    <property type="entry name" value="Arrestin_domain-protein"/>
</dbReference>
<dbReference type="InterPro" id="IPR014756">
    <property type="entry name" value="Ig_E-set"/>
</dbReference>
<dbReference type="Gene3D" id="2.60.40.640">
    <property type="match status" value="1"/>
</dbReference>
<dbReference type="AlphaFoldDB" id="R0I9D8"/>
<sequence>MTVPVLRVTVDGDNNKVYHAGEKVTGQIWLVVEDQAQIESLKLVFAGSCITKTTRTRPLSVYSTTDEDPSRQPYEEKIRLFNREKSILTRCQLAPKKYSWAFEFVFPESTEPQYKRAVHGPDYMREPHPLPPSLRLKTDIPGGWAQISYFVQARMTLAGSTETKRCKHTLRYQPKPPAGAPTRARSTSTVLYGQTWKPCREKDESRVKKVFSGVSMNSTPRIVPTFYHPTAIAPGQHIPLSLNLINSRDPCNHAERQCTIDSLSVTISTYSTTICGNSATHPEDSVSKHVNCIARTNMQPPIPFNKTVALTSSTFRLIDDAECIPTFKTYTITRRYALDVSIGIKYNDQHFIIRSTTSLHILPRIPRSPSLEDEDAQDMEPLPRYSPREPSGEFAPDYEEVISNALERSSSSEQSLMQLSRVGSHSSSLFSEGSAASTGASTPADEIEGLDYQRVGG</sequence>
<dbReference type="GO" id="GO:0030674">
    <property type="term" value="F:protein-macromolecule adaptor activity"/>
    <property type="evidence" value="ECO:0007669"/>
    <property type="project" value="TreeGrafter"/>
</dbReference>
<dbReference type="OrthoDB" id="2333384at2759"/>
<protein>
    <recommendedName>
        <fullName evidence="2">Arrestin-like N-terminal domain-containing protein</fullName>
    </recommendedName>
</protein>
<dbReference type="PANTHER" id="PTHR11188:SF161">
    <property type="entry name" value="PH-RESPONSE REGULATOR PROTEIN PALF_RIM8"/>
    <property type="match status" value="1"/>
</dbReference>
<feature type="region of interest" description="Disordered" evidence="1">
    <location>
        <begin position="365"/>
        <end position="457"/>
    </location>
</feature>
<reference evidence="3 4" key="1">
    <citation type="journal article" date="2012" name="PLoS Pathog.">
        <title>Diverse lifestyles and strategies of plant pathogenesis encoded in the genomes of eighteen Dothideomycetes fungi.</title>
        <authorList>
            <person name="Ohm R.A."/>
            <person name="Feau N."/>
            <person name="Henrissat B."/>
            <person name="Schoch C.L."/>
            <person name="Horwitz B.A."/>
            <person name="Barry K.W."/>
            <person name="Condon B.J."/>
            <person name="Copeland A.C."/>
            <person name="Dhillon B."/>
            <person name="Glaser F."/>
            <person name="Hesse C.N."/>
            <person name="Kosti I."/>
            <person name="LaButti K."/>
            <person name="Lindquist E.A."/>
            <person name="Lucas S."/>
            <person name="Salamov A.A."/>
            <person name="Bradshaw R.E."/>
            <person name="Ciuffetti L."/>
            <person name="Hamelin R.C."/>
            <person name="Kema G.H.J."/>
            <person name="Lawrence C."/>
            <person name="Scott J.A."/>
            <person name="Spatafora J.W."/>
            <person name="Turgeon B.G."/>
            <person name="de Wit P.J.G.M."/>
            <person name="Zhong S."/>
            <person name="Goodwin S.B."/>
            <person name="Grigoriev I.V."/>
        </authorList>
    </citation>
    <scope>NUCLEOTIDE SEQUENCE [LARGE SCALE GENOMIC DNA]</scope>
    <source>
        <strain evidence="4">28A</strain>
    </source>
</reference>
<dbReference type="HOGENOM" id="CLU_602694_0_0_1"/>
<gene>
    <name evidence="3" type="ORF">SETTUDRAFT_34748</name>
</gene>
<dbReference type="PANTHER" id="PTHR11188">
    <property type="entry name" value="ARRESTIN DOMAIN CONTAINING PROTEIN"/>
    <property type="match status" value="1"/>
</dbReference>
<evidence type="ECO:0000259" key="2">
    <source>
        <dbReference type="Pfam" id="PF00339"/>
    </source>
</evidence>
<dbReference type="RefSeq" id="XP_008030111.1">
    <property type="nucleotide sequence ID" value="XM_008031920.1"/>
</dbReference>
<accession>R0I9D8</accession>
<feature type="domain" description="Arrestin-like N-terminal" evidence="2">
    <location>
        <begin position="8"/>
        <end position="112"/>
    </location>
</feature>
<proteinExistence type="predicted"/>
<evidence type="ECO:0000313" key="3">
    <source>
        <dbReference type="EMBL" id="EOA81991.1"/>
    </source>
</evidence>
<dbReference type="InterPro" id="IPR011021">
    <property type="entry name" value="Arrestin-like_N"/>
</dbReference>